<dbReference type="InterPro" id="IPR013094">
    <property type="entry name" value="AB_hydrolase_3"/>
</dbReference>
<proteinExistence type="predicted"/>
<accession>A0ABT0SIW2</accession>
<dbReference type="PANTHER" id="PTHR23025">
    <property type="entry name" value="TRIACYLGLYCEROL LIPASE"/>
    <property type="match status" value="1"/>
</dbReference>
<evidence type="ECO:0000259" key="2">
    <source>
        <dbReference type="Pfam" id="PF07859"/>
    </source>
</evidence>
<evidence type="ECO:0000256" key="1">
    <source>
        <dbReference type="PROSITE-ProRule" id="PRU10038"/>
    </source>
</evidence>
<dbReference type="Gene3D" id="3.40.50.1820">
    <property type="entry name" value="alpha/beta hydrolase"/>
    <property type="match status" value="1"/>
</dbReference>
<dbReference type="GO" id="GO:0016787">
    <property type="term" value="F:hydrolase activity"/>
    <property type="evidence" value="ECO:0007669"/>
    <property type="project" value="UniProtKB-KW"/>
</dbReference>
<dbReference type="PROSITE" id="PS01174">
    <property type="entry name" value="LIPASE_GDXG_SER"/>
    <property type="match status" value="1"/>
</dbReference>
<sequence length="329" mass="34928">MSRSLQALDPQIRLFIEDVCDRGAQLGAGRASGWPERRRIAVQARTRWREGGPGMHALADMHLESAHGPFAVRVFYPQGATEDAPALVYLHGGGWCMFGLDTHDRVLREYAAALAMPVVAVDYALAPEHPYPAALDQVGATLAWLAAHGRSVGIDGRRLALAGDSAGANLAVAGALRLRDAGAAGQVRALLLNYGAWSPSLSEHARRTLGTRGDMLSGAEMDEFWRAYLGPVPEAGAGPLAAPLHADLRGLPPALLLWGDRDVLAEQNAAMVQRLDAAGVAVASRVYPGAPHSFIEAMAVSEQARDAIAEGSRWLRRHLTSPPSQGPSA</sequence>
<dbReference type="RefSeq" id="WP_250064636.1">
    <property type="nucleotide sequence ID" value="NZ_JAIKTS010000004.1"/>
</dbReference>
<keyword evidence="4" id="KW-1185">Reference proteome</keyword>
<dbReference type="Proteomes" id="UP001431235">
    <property type="component" value="Unassembled WGS sequence"/>
</dbReference>
<feature type="active site" evidence="1">
    <location>
        <position position="165"/>
    </location>
</feature>
<gene>
    <name evidence="3" type="ORF">K5L01_11370</name>
</gene>
<dbReference type="SUPFAM" id="SSF53474">
    <property type="entry name" value="alpha/beta-Hydrolases"/>
    <property type="match status" value="1"/>
</dbReference>
<feature type="domain" description="Alpha/beta hydrolase fold-3" evidence="2">
    <location>
        <begin position="87"/>
        <end position="295"/>
    </location>
</feature>
<name>A0ABT0SIW2_9GAMM</name>
<dbReference type="InterPro" id="IPR033140">
    <property type="entry name" value="Lipase_GDXG_put_SER_AS"/>
</dbReference>
<comment type="caution">
    <text evidence="3">The sequence shown here is derived from an EMBL/GenBank/DDBJ whole genome shotgun (WGS) entry which is preliminary data.</text>
</comment>
<dbReference type="EMBL" id="JAIKTS010000004">
    <property type="protein sequence ID" value="MCL7715241.1"/>
    <property type="molecule type" value="Genomic_DNA"/>
</dbReference>
<dbReference type="InterPro" id="IPR029058">
    <property type="entry name" value="AB_hydrolase_fold"/>
</dbReference>
<dbReference type="Pfam" id="PF07859">
    <property type="entry name" value="Abhydrolase_3"/>
    <property type="match status" value="1"/>
</dbReference>
<organism evidence="3 4">
    <name type="scientific">Stenotrophomonas mori</name>
    <dbReference type="NCBI Taxonomy" id="2871096"/>
    <lineage>
        <taxon>Bacteria</taxon>
        <taxon>Pseudomonadati</taxon>
        <taxon>Pseudomonadota</taxon>
        <taxon>Gammaproteobacteria</taxon>
        <taxon>Lysobacterales</taxon>
        <taxon>Lysobacteraceae</taxon>
        <taxon>Stenotrophomonas</taxon>
    </lineage>
</organism>
<protein>
    <submittedName>
        <fullName evidence="3">Alpha/beta hydrolase</fullName>
    </submittedName>
</protein>
<evidence type="ECO:0000313" key="3">
    <source>
        <dbReference type="EMBL" id="MCL7715241.1"/>
    </source>
</evidence>
<reference evidence="3 4" key="1">
    <citation type="submission" date="2021-08" db="EMBL/GenBank/DDBJ databases">
        <title>Novel members of of the genus Stenotrophomonas from differernt environment.</title>
        <authorList>
            <person name="Deng Y."/>
        </authorList>
    </citation>
    <scope>NUCLEOTIDE SEQUENCE [LARGE SCALE GENOMIC DNA]</scope>
    <source>
        <strain evidence="3 4">CPCC 101365</strain>
    </source>
</reference>
<evidence type="ECO:0000313" key="4">
    <source>
        <dbReference type="Proteomes" id="UP001431235"/>
    </source>
</evidence>
<dbReference type="PANTHER" id="PTHR23025:SF3">
    <property type="entry name" value="HORMONE-SENSITIVE LIPASE"/>
    <property type="match status" value="1"/>
</dbReference>
<keyword evidence="3" id="KW-0378">Hydrolase</keyword>